<accession>A0A8H9ITN6</accession>
<protein>
    <submittedName>
        <fullName evidence="2">Uncharacterized protein</fullName>
    </submittedName>
</protein>
<proteinExistence type="predicted"/>
<evidence type="ECO:0000256" key="1">
    <source>
        <dbReference type="SAM" id="Phobius"/>
    </source>
</evidence>
<keyword evidence="1" id="KW-0812">Transmembrane</keyword>
<keyword evidence="1" id="KW-0472">Membrane</keyword>
<reference evidence="2" key="1">
    <citation type="journal article" date="2014" name="Int. J. Syst. Evol. Microbiol.">
        <title>Complete genome sequence of Corynebacterium casei LMG S-19264T (=DSM 44701T), isolated from a smear-ripened cheese.</title>
        <authorList>
            <consortium name="US DOE Joint Genome Institute (JGI-PGF)"/>
            <person name="Walter F."/>
            <person name="Albersmeier A."/>
            <person name="Kalinowski J."/>
            <person name="Ruckert C."/>
        </authorList>
    </citation>
    <scope>NUCLEOTIDE SEQUENCE</scope>
    <source>
        <strain evidence="2">CGMCC 4.7679</strain>
    </source>
</reference>
<keyword evidence="1" id="KW-1133">Transmembrane helix</keyword>
<dbReference type="AlphaFoldDB" id="A0A8H9ITN6"/>
<gene>
    <name evidence="2" type="ORF">GCM10017566_25680</name>
</gene>
<comment type="caution">
    <text evidence="2">The sequence shown here is derived from an EMBL/GenBank/DDBJ whole genome shotgun (WGS) entry which is preliminary data.</text>
</comment>
<name>A0A8H9ITN6_9PSEU</name>
<feature type="transmembrane region" description="Helical" evidence="1">
    <location>
        <begin position="116"/>
        <end position="138"/>
    </location>
</feature>
<sequence>MAGFRRIPAVVAALGLAVLVAGTFLPWFHSGAVERHSYQAADVAGRLALSGAPALRAVLHAWVAVPLVTAVCLGLLVLGVTRTAATVTGLFATFVGTVALLAVVRSGDGPIGISPAGPATTLAGASLALAGALASVLFRAAARHHPTTARTGGHP</sequence>
<feature type="transmembrane region" description="Helical" evidence="1">
    <location>
        <begin position="7"/>
        <end position="28"/>
    </location>
</feature>
<organism evidence="2 3">
    <name type="scientific">Amycolatopsis bartoniae</name>
    <dbReference type="NCBI Taxonomy" id="941986"/>
    <lineage>
        <taxon>Bacteria</taxon>
        <taxon>Bacillati</taxon>
        <taxon>Actinomycetota</taxon>
        <taxon>Actinomycetes</taxon>
        <taxon>Pseudonocardiales</taxon>
        <taxon>Pseudonocardiaceae</taxon>
        <taxon>Amycolatopsis</taxon>
    </lineage>
</organism>
<keyword evidence="3" id="KW-1185">Reference proteome</keyword>
<feature type="transmembrane region" description="Helical" evidence="1">
    <location>
        <begin position="85"/>
        <end position="104"/>
    </location>
</feature>
<evidence type="ECO:0000313" key="2">
    <source>
        <dbReference type="EMBL" id="GHF51408.1"/>
    </source>
</evidence>
<evidence type="ECO:0000313" key="3">
    <source>
        <dbReference type="Proteomes" id="UP000658656"/>
    </source>
</evidence>
<reference evidence="2" key="2">
    <citation type="submission" date="2020-09" db="EMBL/GenBank/DDBJ databases">
        <authorList>
            <person name="Sun Q."/>
            <person name="Zhou Y."/>
        </authorList>
    </citation>
    <scope>NUCLEOTIDE SEQUENCE</scope>
    <source>
        <strain evidence="2">CGMCC 4.7679</strain>
    </source>
</reference>
<dbReference type="EMBL" id="BNAV01000003">
    <property type="protein sequence ID" value="GHF51408.1"/>
    <property type="molecule type" value="Genomic_DNA"/>
</dbReference>
<dbReference type="Proteomes" id="UP000658656">
    <property type="component" value="Unassembled WGS sequence"/>
</dbReference>
<feature type="transmembrane region" description="Helical" evidence="1">
    <location>
        <begin position="57"/>
        <end position="78"/>
    </location>
</feature>
<dbReference type="RefSeq" id="WP_221216172.1">
    <property type="nucleotide sequence ID" value="NZ_BNAV01000003.1"/>
</dbReference>